<dbReference type="Gene3D" id="1.10.8.100">
    <property type="entry name" value="Ribosomal RNA adenine dimethylase-like, domain 2"/>
    <property type="match status" value="1"/>
</dbReference>
<name>A0A1V1PCB1_9BACT</name>
<proteinExistence type="inferred from homology"/>
<dbReference type="PANTHER" id="PTHR11727:SF7">
    <property type="entry name" value="DIMETHYLADENOSINE TRANSFERASE-RELATED"/>
    <property type="match status" value="1"/>
</dbReference>
<feature type="binding site" evidence="7 8">
    <location>
        <position position="129"/>
    </location>
    <ligand>
        <name>S-adenosyl-L-methionine</name>
        <dbReference type="ChEBI" id="CHEBI:59789"/>
    </ligand>
</feature>
<evidence type="ECO:0000256" key="6">
    <source>
        <dbReference type="ARBA" id="ARBA00022884"/>
    </source>
</evidence>
<dbReference type="InterPro" id="IPR023165">
    <property type="entry name" value="rRNA_Ade_diMease-like_C"/>
</dbReference>
<dbReference type="SMART" id="SM00650">
    <property type="entry name" value="rADc"/>
    <property type="match status" value="1"/>
</dbReference>
<dbReference type="CDD" id="cd02440">
    <property type="entry name" value="AdoMet_MTases"/>
    <property type="match status" value="1"/>
</dbReference>
<gene>
    <name evidence="7" type="primary">rsmA</name>
    <name evidence="7" type="synonym">ksgA</name>
    <name evidence="10" type="ORF">OMM_01726</name>
</gene>
<comment type="subcellular location">
    <subcellularLocation>
        <location evidence="7">Cytoplasm</location>
    </subcellularLocation>
</comment>
<dbReference type="PANTHER" id="PTHR11727">
    <property type="entry name" value="DIMETHYLADENOSINE TRANSFERASE"/>
    <property type="match status" value="1"/>
</dbReference>
<dbReference type="NCBIfam" id="TIGR00755">
    <property type="entry name" value="ksgA"/>
    <property type="match status" value="1"/>
</dbReference>
<dbReference type="InterPro" id="IPR020598">
    <property type="entry name" value="rRNA_Ade_methylase_Trfase_N"/>
</dbReference>
<dbReference type="InterPro" id="IPR011530">
    <property type="entry name" value="rRNA_adenine_dimethylase"/>
</dbReference>
<keyword evidence="1 7" id="KW-0963">Cytoplasm</keyword>
<evidence type="ECO:0000256" key="8">
    <source>
        <dbReference type="PROSITE-ProRule" id="PRU01026"/>
    </source>
</evidence>
<comment type="caution">
    <text evidence="10">The sequence shown here is derived from an EMBL/GenBank/DDBJ whole genome shotgun (WGS) entry which is preliminary data.</text>
</comment>
<evidence type="ECO:0000259" key="9">
    <source>
        <dbReference type="SMART" id="SM00650"/>
    </source>
</evidence>
<dbReference type="EC" id="2.1.1.182" evidence="7"/>
<organism evidence="10 11">
    <name type="scientific">Candidatus Magnetoglobus multicellularis str. Araruama</name>
    <dbReference type="NCBI Taxonomy" id="890399"/>
    <lineage>
        <taxon>Bacteria</taxon>
        <taxon>Pseudomonadati</taxon>
        <taxon>Thermodesulfobacteriota</taxon>
        <taxon>Desulfobacteria</taxon>
        <taxon>Desulfobacterales</taxon>
        <taxon>Desulfobacteraceae</taxon>
        <taxon>Candidatus Magnetoglobus</taxon>
    </lineage>
</organism>
<dbReference type="GO" id="GO:0003723">
    <property type="term" value="F:RNA binding"/>
    <property type="evidence" value="ECO:0007669"/>
    <property type="project" value="UniProtKB-UniRule"/>
</dbReference>
<evidence type="ECO:0000256" key="2">
    <source>
        <dbReference type="ARBA" id="ARBA00022552"/>
    </source>
</evidence>
<accession>A0A1V1PCB1</accession>
<comment type="caution">
    <text evidence="7">Lacks conserved residue(s) required for the propagation of feature annotation.</text>
</comment>
<sequence>MTPFEMPLKNPRAILQTAGRYAKKSLGQHFLIHSNTANDIIHQGGISCEDQIIEIGPGLGALTLPLSKQAKFVHAIDVDSHLLDLLSSELAKKGVSNVNLIHGDILKTPFDTIISQNEHTNGRWVVMGNLPYHISSQIIVKLIKERHGIDQAIVMLQKEMADRIQSPPGSKSYGRLSVMLQYCAWIKPLITISGQAFFPRVKVGSQVIQIDFRDTIEQPVNDERQLFSVVKAAFGKRRKTIGNALRSGLSCGSELITTGLQQADIDPMRRAETLSVQEFVGLTNMLSIK</sequence>
<dbReference type="HAMAP" id="MF_00607">
    <property type="entry name" value="16SrRNA_methyltr_A"/>
    <property type="match status" value="1"/>
</dbReference>
<protein>
    <recommendedName>
        <fullName evidence="7">Ribosomal RNA small subunit methyltransferase A</fullName>
        <ecNumber evidence="7">2.1.1.182</ecNumber>
    </recommendedName>
    <alternativeName>
        <fullName evidence="7">16S rRNA (adenine(1518)-N(6)/adenine(1519)-N(6))-dimethyltransferase</fullName>
    </alternativeName>
    <alternativeName>
        <fullName evidence="7">16S rRNA dimethyladenosine transferase</fullName>
    </alternativeName>
    <alternativeName>
        <fullName evidence="7">16S rRNA dimethylase</fullName>
    </alternativeName>
    <alternativeName>
        <fullName evidence="7">S-adenosylmethionine-6-N', N'-adenosyl(rRNA) dimethyltransferase</fullName>
    </alternativeName>
</protein>
<feature type="binding site" evidence="7 8">
    <location>
        <position position="104"/>
    </location>
    <ligand>
        <name>S-adenosyl-L-methionine</name>
        <dbReference type="ChEBI" id="CHEBI:59789"/>
    </ligand>
</feature>
<evidence type="ECO:0000313" key="11">
    <source>
        <dbReference type="Proteomes" id="UP000189670"/>
    </source>
</evidence>
<keyword evidence="3 7" id="KW-0489">Methyltransferase</keyword>
<dbReference type="Gene3D" id="3.40.50.150">
    <property type="entry name" value="Vaccinia Virus protein VP39"/>
    <property type="match status" value="1"/>
</dbReference>
<evidence type="ECO:0000256" key="3">
    <source>
        <dbReference type="ARBA" id="ARBA00022603"/>
    </source>
</evidence>
<keyword evidence="2 7" id="KW-0698">rRNA processing</keyword>
<keyword evidence="6 7" id="KW-0694">RNA-binding</keyword>
<dbReference type="AlphaFoldDB" id="A0A1V1PCB1"/>
<evidence type="ECO:0000256" key="4">
    <source>
        <dbReference type="ARBA" id="ARBA00022679"/>
    </source>
</evidence>
<evidence type="ECO:0000313" key="10">
    <source>
        <dbReference type="EMBL" id="ETR72428.1"/>
    </source>
</evidence>
<dbReference type="SUPFAM" id="SSF53335">
    <property type="entry name" value="S-adenosyl-L-methionine-dependent methyltransferases"/>
    <property type="match status" value="1"/>
</dbReference>
<feature type="binding site" evidence="7 8">
    <location>
        <position position="56"/>
    </location>
    <ligand>
        <name>S-adenosyl-L-methionine</name>
        <dbReference type="ChEBI" id="CHEBI:59789"/>
    </ligand>
</feature>
<feature type="binding site" evidence="7 8">
    <location>
        <position position="31"/>
    </location>
    <ligand>
        <name>S-adenosyl-L-methionine</name>
        <dbReference type="ChEBI" id="CHEBI:59789"/>
    </ligand>
</feature>
<dbReference type="InterPro" id="IPR001737">
    <property type="entry name" value="KsgA/Erm"/>
</dbReference>
<feature type="domain" description="Ribosomal RNA adenine methylase transferase N-terminal" evidence="9">
    <location>
        <begin position="36"/>
        <end position="214"/>
    </location>
</feature>
<comment type="function">
    <text evidence="7">Specifically dimethylates two adjacent adenosines (A1518 and A1519) in the loop of a conserved hairpin near the 3'-end of 16S rRNA in the 30S particle. May play a critical role in biogenesis of 30S subunits.</text>
</comment>
<dbReference type="PROSITE" id="PS51689">
    <property type="entry name" value="SAM_RNA_A_N6_MT"/>
    <property type="match status" value="1"/>
</dbReference>
<dbReference type="GO" id="GO:0052908">
    <property type="term" value="F:16S rRNA (adenine(1518)-N(6)/adenine(1519)-N(6))-dimethyltransferase activity"/>
    <property type="evidence" value="ECO:0007669"/>
    <property type="project" value="UniProtKB-EC"/>
</dbReference>
<dbReference type="FunFam" id="1.10.8.100:FF:000001">
    <property type="entry name" value="Ribosomal RNA small subunit methyltransferase A"/>
    <property type="match status" value="1"/>
</dbReference>
<reference evidence="11" key="1">
    <citation type="submission" date="2012-11" db="EMBL/GenBank/DDBJ databases">
        <authorList>
            <person name="Lucero-Rivera Y.E."/>
            <person name="Tovar-Ramirez D."/>
        </authorList>
    </citation>
    <scope>NUCLEOTIDE SEQUENCE [LARGE SCALE GENOMIC DNA]</scope>
    <source>
        <strain evidence="11">Araruama</strain>
    </source>
</reference>
<evidence type="ECO:0000256" key="5">
    <source>
        <dbReference type="ARBA" id="ARBA00022691"/>
    </source>
</evidence>
<comment type="similarity">
    <text evidence="7">Belongs to the class I-like SAM-binding methyltransferase superfamily. rRNA adenine N(6)-methyltransferase family. RsmA subfamily.</text>
</comment>
<dbReference type="EMBL" id="ATBP01000148">
    <property type="protein sequence ID" value="ETR72428.1"/>
    <property type="molecule type" value="Genomic_DNA"/>
</dbReference>
<comment type="catalytic activity">
    <reaction evidence="7">
        <text>adenosine(1518)/adenosine(1519) in 16S rRNA + 4 S-adenosyl-L-methionine = N(6)-dimethyladenosine(1518)/N(6)-dimethyladenosine(1519) in 16S rRNA + 4 S-adenosyl-L-homocysteine + 4 H(+)</text>
        <dbReference type="Rhea" id="RHEA:19609"/>
        <dbReference type="Rhea" id="RHEA-COMP:10232"/>
        <dbReference type="Rhea" id="RHEA-COMP:10233"/>
        <dbReference type="ChEBI" id="CHEBI:15378"/>
        <dbReference type="ChEBI" id="CHEBI:57856"/>
        <dbReference type="ChEBI" id="CHEBI:59789"/>
        <dbReference type="ChEBI" id="CHEBI:74411"/>
        <dbReference type="ChEBI" id="CHEBI:74493"/>
        <dbReference type="EC" id="2.1.1.182"/>
    </reaction>
</comment>
<evidence type="ECO:0000256" key="7">
    <source>
        <dbReference type="HAMAP-Rule" id="MF_00607"/>
    </source>
</evidence>
<feature type="binding site" evidence="8">
    <location>
        <position position="77"/>
    </location>
    <ligand>
        <name>S-adenosyl-L-methionine</name>
        <dbReference type="ChEBI" id="CHEBI:59789"/>
    </ligand>
</feature>
<evidence type="ECO:0000256" key="1">
    <source>
        <dbReference type="ARBA" id="ARBA00022490"/>
    </source>
</evidence>
<keyword evidence="5 7" id="KW-0949">S-adenosyl-L-methionine</keyword>
<dbReference type="InterPro" id="IPR029063">
    <property type="entry name" value="SAM-dependent_MTases_sf"/>
</dbReference>
<keyword evidence="4 7" id="KW-0808">Transferase</keyword>
<dbReference type="Proteomes" id="UP000189670">
    <property type="component" value="Unassembled WGS sequence"/>
</dbReference>
<dbReference type="GO" id="GO:0005829">
    <property type="term" value="C:cytosol"/>
    <property type="evidence" value="ECO:0007669"/>
    <property type="project" value="TreeGrafter"/>
</dbReference>
<feature type="binding site" evidence="7 8">
    <location>
        <position position="29"/>
    </location>
    <ligand>
        <name>S-adenosyl-L-methionine</name>
        <dbReference type="ChEBI" id="CHEBI:59789"/>
    </ligand>
</feature>
<dbReference type="Pfam" id="PF00398">
    <property type="entry name" value="RrnaAD"/>
    <property type="match status" value="1"/>
</dbReference>